<keyword evidence="6" id="KW-0067">ATP-binding</keyword>
<protein>
    <recommendedName>
        <fullName evidence="9">DNA 5'-3' helicase</fullName>
        <ecNumber evidence="9">5.6.2.3</ecNumber>
    </recommendedName>
</protein>
<dbReference type="PANTHER" id="PTHR30153">
    <property type="entry name" value="REPLICATIVE DNA HELICASE DNAB"/>
    <property type="match status" value="1"/>
</dbReference>
<dbReference type="GO" id="GO:0005829">
    <property type="term" value="C:cytosol"/>
    <property type="evidence" value="ECO:0007669"/>
    <property type="project" value="TreeGrafter"/>
</dbReference>
<name>A0AAJ1UWN8_9MOLU</name>
<dbReference type="InterPro" id="IPR007693">
    <property type="entry name" value="DNA_helicase_DnaB-like_N"/>
</dbReference>
<dbReference type="AlphaFoldDB" id="A0AAJ1UWN8"/>
<dbReference type="SUPFAM" id="SSF48024">
    <property type="entry name" value="N-terminal domain of DnaB helicase"/>
    <property type="match status" value="1"/>
</dbReference>
<dbReference type="Gene3D" id="1.10.860.10">
    <property type="entry name" value="DNAb Helicase, Chain A"/>
    <property type="match status" value="1"/>
</dbReference>
<evidence type="ECO:0000256" key="3">
    <source>
        <dbReference type="ARBA" id="ARBA00022741"/>
    </source>
</evidence>
<dbReference type="Proteomes" id="UP001224428">
    <property type="component" value="Unassembled WGS sequence"/>
</dbReference>
<evidence type="ECO:0000256" key="4">
    <source>
        <dbReference type="ARBA" id="ARBA00022801"/>
    </source>
</evidence>
<dbReference type="GO" id="GO:0003677">
    <property type="term" value="F:DNA binding"/>
    <property type="evidence" value="ECO:0007669"/>
    <property type="project" value="UniProtKB-KW"/>
</dbReference>
<evidence type="ECO:0000256" key="2">
    <source>
        <dbReference type="ARBA" id="ARBA00022705"/>
    </source>
</evidence>
<dbReference type="GO" id="GO:0043139">
    <property type="term" value="F:5'-3' DNA helicase activity"/>
    <property type="evidence" value="ECO:0007669"/>
    <property type="project" value="UniProtKB-EC"/>
</dbReference>
<dbReference type="SUPFAM" id="SSF52540">
    <property type="entry name" value="P-loop containing nucleoside triphosphate hydrolases"/>
    <property type="match status" value="1"/>
</dbReference>
<gene>
    <name evidence="12" type="ORF">QLQ80_00880</name>
</gene>
<dbReference type="GO" id="GO:0006260">
    <property type="term" value="P:DNA replication"/>
    <property type="evidence" value="ECO:0007669"/>
    <property type="project" value="UniProtKB-KW"/>
</dbReference>
<feature type="domain" description="SF4 helicase" evidence="11">
    <location>
        <begin position="200"/>
        <end position="507"/>
    </location>
</feature>
<dbReference type="InterPro" id="IPR007694">
    <property type="entry name" value="DNA_helicase_DnaB-like_C"/>
</dbReference>
<dbReference type="Gene3D" id="3.40.50.300">
    <property type="entry name" value="P-loop containing nucleotide triphosphate hydrolases"/>
    <property type="match status" value="1"/>
</dbReference>
<proteinExistence type="inferred from homology"/>
<comment type="caution">
    <text evidence="12">The sequence shown here is derived from an EMBL/GenBank/DDBJ whole genome shotgun (WGS) entry which is preliminary data.</text>
</comment>
<evidence type="ECO:0000259" key="11">
    <source>
        <dbReference type="PROSITE" id="PS51199"/>
    </source>
</evidence>
<keyword evidence="3" id="KW-0547">Nucleotide-binding</keyword>
<dbReference type="PANTHER" id="PTHR30153:SF2">
    <property type="entry name" value="REPLICATIVE DNA HELICASE"/>
    <property type="match status" value="1"/>
</dbReference>
<evidence type="ECO:0000256" key="5">
    <source>
        <dbReference type="ARBA" id="ARBA00022806"/>
    </source>
</evidence>
<sequence>MQSSDNNNKGDLIKNSNSETKLWSKGSEESLLGILLTSSEVLTRTIGYLSPEDFFLFENRELYKILIENHNSLLDASFFSDTNSFSIDLNLVYDKARAKNIEKINPEFISRLLANAGFTSQADSLVIQISKYSQLRKIQAGLNEAQSKLDNYDGVMDKSDLANFLENVIYDTNDNANKEFDNLKDASQDYFEKFQDRLKNNIQITGVPTGFRELDRTINGLNQGALIILAARPGVGKTTFALNVILNVLQKKSFRESDSSDELIDIIKFDPDKIDENNINAPGKRIVLFSLEMPTQQIVEKLYSRKAMIPLMKLKNPGIMNEAEKMNILKKISDVNEHEFKNYQLFIDDGTSSKISTLAWKIRTLNRRQKIDLVVVDYLQLLSDEGNGNRQNEISVISRSLKRLAIELNIPIIALSQLSRKVEERADKRPIISDLRESGSIEQDADIVMFLYQQDNKNKDETIENADGYKLYPVELLIKKHRAGEQKDLLFYFNKSTGDFVSGEDYTEFKSSKAGDF</sequence>
<comment type="catalytic activity">
    <reaction evidence="10">
        <text>ATP + H2O = ADP + phosphate + H(+)</text>
        <dbReference type="Rhea" id="RHEA:13065"/>
        <dbReference type="ChEBI" id="CHEBI:15377"/>
        <dbReference type="ChEBI" id="CHEBI:15378"/>
        <dbReference type="ChEBI" id="CHEBI:30616"/>
        <dbReference type="ChEBI" id="CHEBI:43474"/>
        <dbReference type="ChEBI" id="CHEBI:456216"/>
        <dbReference type="EC" id="5.6.2.3"/>
    </reaction>
</comment>
<dbReference type="InterPro" id="IPR027417">
    <property type="entry name" value="P-loop_NTPase"/>
</dbReference>
<evidence type="ECO:0000256" key="9">
    <source>
        <dbReference type="ARBA" id="ARBA00044969"/>
    </source>
</evidence>
<evidence type="ECO:0000256" key="8">
    <source>
        <dbReference type="ARBA" id="ARBA00023235"/>
    </source>
</evidence>
<keyword evidence="7" id="KW-0238">DNA-binding</keyword>
<keyword evidence="5 12" id="KW-0347">Helicase</keyword>
<dbReference type="PROSITE" id="PS51199">
    <property type="entry name" value="SF4_HELICASE"/>
    <property type="match status" value="1"/>
</dbReference>
<keyword evidence="8" id="KW-0413">Isomerase</keyword>
<reference evidence="12" key="1">
    <citation type="submission" date="2023-05" db="EMBL/GenBank/DDBJ databases">
        <title>Mycoplasma phocimorsus sp. nov., isolated from Scandinavian patients with seal finger or septic arthritis after contact with seals.</title>
        <authorList>
            <person name="Skafte-Holm A."/>
            <person name="Pedersen T.R."/>
            <person name="Froelund M."/>
            <person name="Stegger M."/>
            <person name="Qvortrup K."/>
            <person name="Michaels D.L."/>
            <person name="Brown D.R."/>
            <person name="Jensen J.S."/>
        </authorList>
    </citation>
    <scope>NUCLEOTIDE SEQUENCE</scope>
    <source>
        <strain evidence="12">M5725</strain>
    </source>
</reference>
<evidence type="ECO:0000313" key="12">
    <source>
        <dbReference type="EMBL" id="MDJ1645645.1"/>
    </source>
</evidence>
<keyword evidence="13" id="KW-1185">Reference proteome</keyword>
<dbReference type="RefSeq" id="WP_283823443.1">
    <property type="nucleotide sequence ID" value="NZ_JASDAY010000016.1"/>
</dbReference>
<dbReference type="InterPro" id="IPR016136">
    <property type="entry name" value="DNA_helicase_N/primase_C"/>
</dbReference>
<dbReference type="InterPro" id="IPR036185">
    <property type="entry name" value="DNA_heli_DnaB-like_N_sf"/>
</dbReference>
<comment type="similarity">
    <text evidence="1">Belongs to the helicase family. DnaB subfamily.</text>
</comment>
<evidence type="ECO:0000256" key="1">
    <source>
        <dbReference type="ARBA" id="ARBA00008428"/>
    </source>
</evidence>
<accession>A0AAJ1UWN8</accession>
<organism evidence="12 13">
    <name type="scientific">Mycoplasma phocimorsus</name>
    <dbReference type="NCBI Taxonomy" id="3045839"/>
    <lineage>
        <taxon>Bacteria</taxon>
        <taxon>Bacillati</taxon>
        <taxon>Mycoplasmatota</taxon>
        <taxon>Mollicutes</taxon>
        <taxon>Mycoplasmataceae</taxon>
        <taxon>Mycoplasma</taxon>
    </lineage>
</organism>
<dbReference type="EMBL" id="JASDDP010000010">
    <property type="protein sequence ID" value="MDJ1645645.1"/>
    <property type="molecule type" value="Genomic_DNA"/>
</dbReference>
<keyword evidence="2" id="KW-0235">DNA replication</keyword>
<evidence type="ECO:0000256" key="7">
    <source>
        <dbReference type="ARBA" id="ARBA00023125"/>
    </source>
</evidence>
<evidence type="ECO:0000256" key="10">
    <source>
        <dbReference type="ARBA" id="ARBA00048954"/>
    </source>
</evidence>
<dbReference type="GO" id="GO:0005524">
    <property type="term" value="F:ATP binding"/>
    <property type="evidence" value="ECO:0007669"/>
    <property type="project" value="UniProtKB-KW"/>
</dbReference>
<evidence type="ECO:0000313" key="13">
    <source>
        <dbReference type="Proteomes" id="UP001224428"/>
    </source>
</evidence>
<evidence type="ECO:0000256" key="6">
    <source>
        <dbReference type="ARBA" id="ARBA00022840"/>
    </source>
</evidence>
<dbReference type="EC" id="5.6.2.3" evidence="9"/>
<dbReference type="GO" id="GO:0016787">
    <property type="term" value="F:hydrolase activity"/>
    <property type="evidence" value="ECO:0007669"/>
    <property type="project" value="UniProtKB-KW"/>
</dbReference>
<dbReference type="Pfam" id="PF00772">
    <property type="entry name" value="DnaB"/>
    <property type="match status" value="1"/>
</dbReference>
<keyword evidence="4" id="KW-0378">Hydrolase</keyword>
<dbReference type="Pfam" id="PF03796">
    <property type="entry name" value="DnaB_C"/>
    <property type="match status" value="1"/>
</dbReference>
<dbReference type="CDD" id="cd00984">
    <property type="entry name" value="DnaB_C"/>
    <property type="match status" value="1"/>
</dbReference>